<evidence type="ECO:0000313" key="5">
    <source>
        <dbReference type="Proteomes" id="UP000267289"/>
    </source>
</evidence>
<dbReference type="Gene3D" id="3.90.850.10">
    <property type="entry name" value="Fumarylacetoacetase-like, C-terminal domain"/>
    <property type="match status" value="1"/>
</dbReference>
<organism evidence="4 5">
    <name type="scientific">Mycobacterium innocens</name>
    <dbReference type="NCBI Taxonomy" id="2341083"/>
    <lineage>
        <taxon>Bacteria</taxon>
        <taxon>Bacillati</taxon>
        <taxon>Actinomycetota</taxon>
        <taxon>Actinomycetes</taxon>
        <taxon>Mycobacteriales</taxon>
        <taxon>Mycobacteriaceae</taxon>
        <taxon>Mycobacterium</taxon>
    </lineage>
</organism>
<dbReference type="FunFam" id="3.90.850.10:FF:000002">
    <property type="entry name" value="2-hydroxyhepta-2,4-diene-1,7-dioate isomerase"/>
    <property type="match status" value="1"/>
</dbReference>
<proteinExistence type="predicted"/>
<dbReference type="GO" id="GO:0019752">
    <property type="term" value="P:carboxylic acid metabolic process"/>
    <property type="evidence" value="ECO:0007669"/>
    <property type="project" value="UniProtKB-ARBA"/>
</dbReference>
<evidence type="ECO:0000259" key="2">
    <source>
        <dbReference type="Pfam" id="PF01557"/>
    </source>
</evidence>
<dbReference type="EMBL" id="UPHQ01000062">
    <property type="protein sequence ID" value="VBA37224.1"/>
    <property type="molecule type" value="Genomic_DNA"/>
</dbReference>
<dbReference type="Pfam" id="PF10370">
    <property type="entry name" value="Rv2993c-like_N"/>
    <property type="match status" value="1"/>
</dbReference>
<dbReference type="Pfam" id="PF01557">
    <property type="entry name" value="FAA_hydrolase"/>
    <property type="match status" value="1"/>
</dbReference>
<dbReference type="GO" id="GO:0050385">
    <property type="term" value="F:ureidoglycolate lyase activity"/>
    <property type="evidence" value="ECO:0007669"/>
    <property type="project" value="UniProtKB-EC"/>
</dbReference>
<dbReference type="OrthoDB" id="9805307at2"/>
<dbReference type="GO" id="GO:0046872">
    <property type="term" value="F:metal ion binding"/>
    <property type="evidence" value="ECO:0007669"/>
    <property type="project" value="UniProtKB-KW"/>
</dbReference>
<dbReference type="PANTHER" id="PTHR11820">
    <property type="entry name" value="ACYLPYRUVASE"/>
    <property type="match status" value="1"/>
</dbReference>
<dbReference type="Gene3D" id="2.30.30.370">
    <property type="entry name" value="FAH"/>
    <property type="match status" value="1"/>
</dbReference>
<keyword evidence="1" id="KW-0479">Metal-binding</keyword>
<dbReference type="GO" id="GO:0016853">
    <property type="term" value="F:isomerase activity"/>
    <property type="evidence" value="ECO:0007669"/>
    <property type="project" value="UniProtKB-ARBA"/>
</dbReference>
<evidence type="ECO:0000259" key="3">
    <source>
        <dbReference type="Pfam" id="PF10370"/>
    </source>
</evidence>
<dbReference type="SUPFAM" id="SSF56529">
    <property type="entry name" value="FAH"/>
    <property type="match status" value="1"/>
</dbReference>
<dbReference type="EC" id="4.3.2.3" evidence="4"/>
<feature type="domain" description="Fumarylacetoacetase-like C-terminal" evidence="2">
    <location>
        <begin position="66"/>
        <end position="267"/>
    </location>
</feature>
<reference evidence="4 5" key="1">
    <citation type="submission" date="2018-09" db="EMBL/GenBank/DDBJ databases">
        <authorList>
            <person name="Tagini F."/>
        </authorList>
    </citation>
    <scope>NUCLEOTIDE SEQUENCE [LARGE SCALE GENOMIC DNA]</scope>
    <source>
        <strain evidence="4 5">MK13</strain>
    </source>
</reference>
<dbReference type="GO" id="GO:0018773">
    <property type="term" value="F:acetylpyruvate hydrolase activity"/>
    <property type="evidence" value="ECO:0007669"/>
    <property type="project" value="TreeGrafter"/>
</dbReference>
<dbReference type="AlphaFoldDB" id="A0A498PWZ2"/>
<dbReference type="InterPro" id="IPR018833">
    <property type="entry name" value="Rv2993c-like_N"/>
</dbReference>
<accession>A0A498PWZ2</accession>
<dbReference type="InterPro" id="IPR036663">
    <property type="entry name" value="Fumarylacetoacetase_C_sf"/>
</dbReference>
<dbReference type="InterPro" id="IPR011234">
    <property type="entry name" value="Fumarylacetoacetase-like_C"/>
</dbReference>
<evidence type="ECO:0000313" key="4">
    <source>
        <dbReference type="EMBL" id="VBA37224.1"/>
    </source>
</evidence>
<evidence type="ECO:0000256" key="1">
    <source>
        <dbReference type="ARBA" id="ARBA00022723"/>
    </source>
</evidence>
<sequence length="272" mass="28625">MRLGRIASPDGPSGRSAFVSIEGSLDDPGGMTVREIAEHPFGTPTFTGRSWPLADVRLLAPILASKVVCVGKNYADHIAEMGGQTGPAPADPVIFLKPNTAIVGPNVPIRLPTNASPVHFEGELAIVIGRPCKDVPAAQATNNILGYTVANDVSARDQQQSDGQWTRAKGHDTFCPVGPWIVTDLNPLDPADLELRTEVNGEVKQHARTSLMIHDIGAIVEWISAVMTLLPGDLILTGTPAGVGPIEDGDTVSITLEGIGTLTNPVVRKGKS</sequence>
<keyword evidence="5" id="KW-1185">Reference proteome</keyword>
<name>A0A498PWZ2_9MYCO</name>
<dbReference type="RefSeq" id="WP_075543693.1">
    <property type="nucleotide sequence ID" value="NZ_UPHQ01000062.1"/>
</dbReference>
<gene>
    <name evidence="4" type="ORF">LAUMK13_01527</name>
</gene>
<protein>
    <submittedName>
        <fullName evidence="4">Ureidoglycolate lyase</fullName>
        <ecNumber evidence="4">4.3.2.3</ecNumber>
    </submittedName>
</protein>
<keyword evidence="4" id="KW-0456">Lyase</keyword>
<dbReference type="Proteomes" id="UP000267289">
    <property type="component" value="Unassembled WGS sequence"/>
</dbReference>
<feature type="domain" description="Rv2993c-like N-terminal" evidence="3">
    <location>
        <begin position="1"/>
        <end position="61"/>
    </location>
</feature>
<dbReference type="PANTHER" id="PTHR11820:SF7">
    <property type="entry name" value="ACYLPYRUVASE FAHD1, MITOCHONDRIAL"/>
    <property type="match status" value="1"/>
</dbReference>